<dbReference type="EMBL" id="JAYDCJ010000003">
    <property type="protein sequence ID" value="MEA1080772.1"/>
    <property type="molecule type" value="Genomic_DNA"/>
</dbReference>
<dbReference type="RefSeq" id="WP_322855257.1">
    <property type="nucleotide sequence ID" value="NZ_JAYDCJ010000003.1"/>
</dbReference>
<protein>
    <submittedName>
        <fullName evidence="1">Uncharacterized protein</fullName>
    </submittedName>
</protein>
<evidence type="ECO:0000313" key="1">
    <source>
        <dbReference type="EMBL" id="MEA1080772.1"/>
    </source>
</evidence>
<comment type="caution">
    <text evidence="1">The sequence shown here is derived from an EMBL/GenBank/DDBJ whole genome shotgun (WGS) entry which is preliminary data.</text>
</comment>
<dbReference type="Proteomes" id="UP001305746">
    <property type="component" value="Unassembled WGS sequence"/>
</dbReference>
<accession>A0ABU5NYF7</accession>
<gene>
    <name evidence="1" type="ORF">U5822_08820</name>
</gene>
<proteinExistence type="predicted"/>
<reference evidence="1 2" key="1">
    <citation type="submission" date="2023-12" db="EMBL/GenBank/DDBJ databases">
        <title>Marinobacter qingdaonensis sp. nov., isolated from the intertidal sediment of Qingdao, PR China.</title>
        <authorList>
            <person name="Li Y."/>
        </authorList>
    </citation>
    <scope>NUCLEOTIDE SEQUENCE [LARGE SCALE GENOMIC DNA]</scope>
    <source>
        <strain evidence="1 2">ASW11-75</strain>
    </source>
</reference>
<organism evidence="1 2">
    <name type="scientific">Marinobacter qingdaonensis</name>
    <dbReference type="NCBI Taxonomy" id="3108486"/>
    <lineage>
        <taxon>Bacteria</taxon>
        <taxon>Pseudomonadati</taxon>
        <taxon>Pseudomonadota</taxon>
        <taxon>Gammaproteobacteria</taxon>
        <taxon>Pseudomonadales</taxon>
        <taxon>Marinobacteraceae</taxon>
        <taxon>Marinobacter</taxon>
    </lineage>
</organism>
<sequence length="274" mass="31411">MSTDIISLTTAIECIPTVLSNIPDTVWAAVTAALITLFGVHLSNRNSREQLRIQIDRQEQENRRHRKAEMRRSVYLQLCEVLPRINILYLSLGDAVIDIRASREVMTDLGSVASKIQLIGESETSKLAIKLSNEYAQFWTDALHKSLDVQNALRKEEREGKYANDLHGYLQTKLKELDSADSVDYEKTKAYVASLSEAHNEAQQNFQTARTTRMELRKEYIKWAVQRLEVPQDIAIALSAELRTELETSTDKDQLIQIMKTSRDEVRNRIVEMM</sequence>
<evidence type="ECO:0000313" key="2">
    <source>
        <dbReference type="Proteomes" id="UP001305746"/>
    </source>
</evidence>
<keyword evidence="2" id="KW-1185">Reference proteome</keyword>
<name>A0ABU5NYF7_9GAMM</name>